<evidence type="ECO:0000313" key="14">
    <source>
        <dbReference type="EMBL" id="OBX62607.1"/>
    </source>
</evidence>
<evidence type="ECO:0000256" key="6">
    <source>
        <dbReference type="ARBA" id="ARBA00022576"/>
    </source>
</evidence>
<keyword evidence="8 13" id="KW-0949">S-adenosyl-L-methionine</keyword>
<dbReference type="PANTHER" id="PTHR42684:SF17">
    <property type="entry name" value="ADENOSYLMETHIONINE-8-AMINO-7-OXONONANOATE AMINOTRANSFERASE"/>
    <property type="match status" value="1"/>
</dbReference>
<keyword evidence="10 13" id="KW-0663">Pyridoxal phosphate</keyword>
<comment type="function">
    <text evidence="13">Catalyzes the transfer of the alpha-amino group from S-adenosyl-L-methionine (SAM) to 7-keto-8-aminopelargonic acid (KAPA) to form 7,8-diaminopelargonic acid (DAPA). It is the only aminotransferase known to utilize SAM as an amino donor.</text>
</comment>
<comment type="similarity">
    <text evidence="12 13">Belongs to the class-III pyridoxal-phosphate-dependent aminotransferase family. BioA subfamily.</text>
</comment>
<dbReference type="FunFam" id="3.40.640.10:FF:000078">
    <property type="entry name" value="Adenosylmethionine-8-amino-7-oxononanoate aminotransferase"/>
    <property type="match status" value="1"/>
</dbReference>
<dbReference type="Pfam" id="PF00202">
    <property type="entry name" value="Aminotran_3"/>
    <property type="match status" value="1"/>
</dbReference>
<dbReference type="HAMAP" id="MF_00834">
    <property type="entry name" value="BioA"/>
    <property type="match status" value="1"/>
</dbReference>
<comment type="subcellular location">
    <subcellularLocation>
        <location evidence="2 13">Cytoplasm</location>
    </subcellularLocation>
</comment>
<dbReference type="Gene3D" id="3.90.1150.10">
    <property type="entry name" value="Aspartate Aminotransferase, domain 1"/>
    <property type="match status" value="1"/>
</dbReference>
<dbReference type="InterPro" id="IPR005815">
    <property type="entry name" value="BioA"/>
</dbReference>
<sequence length="456" mass="50456">MMNNALWLPCTQMQALENNPPLHLVKAQGNQLYDQHGNAYYDMISSWWVNLHGHCHPFINEKIKQQLDTLEHTLIASVTHPPILTLAEKLVAITPKPLTKAFFADSGSGAVEVALKMSLQYWQQSGQTQKTKFISLEHGYHGETVGSLAVTDIPLFSKQYKDLIVSQIRIPSPAHIFSPDDSAAQLHEQKSLDALERILAEKSRDICAIILEPLVQGAAGMAMYSANYLLGVAKLAHHYHIHVIYDEIAVGFGRTGTMFAVEQMLALADADKQDDYCPDFICLSKGLTAGYLPMSCVMTTDNVYQAFYDDKVEKGFLHSHSFTGNPLACSAALASLELFERDNVLLHNQSLIQAMAYGLQQLADANLPIKFVRQTGMIAAFTLDFSQNLGKAFTQLCLDQGVMIRPIGNHVYLIPPYCTTPAEIGHIFSILNHCLQKLCDNISQIPQGSSQAIDLP</sequence>
<keyword evidence="6 13" id="KW-0032">Aminotransferase</keyword>
<dbReference type="SUPFAM" id="SSF53383">
    <property type="entry name" value="PLP-dependent transferases"/>
    <property type="match status" value="1"/>
</dbReference>
<dbReference type="Gene3D" id="3.40.640.10">
    <property type="entry name" value="Type I PLP-dependent aspartate aminotransferase-like (Major domain)"/>
    <property type="match status" value="1"/>
</dbReference>
<gene>
    <name evidence="13" type="primary">bioA</name>
    <name evidence="14" type="ORF">A9299_02730</name>
</gene>
<evidence type="ECO:0000256" key="4">
    <source>
        <dbReference type="ARBA" id="ARBA00011738"/>
    </source>
</evidence>
<feature type="binding site" evidence="13">
    <location>
        <position position="140"/>
    </location>
    <ligand>
        <name>substrate</name>
    </ligand>
</feature>
<keyword evidence="5 13" id="KW-0963">Cytoplasm</keyword>
<dbReference type="PIRSF" id="PIRSF000521">
    <property type="entry name" value="Transaminase_4ab_Lys_Orn"/>
    <property type="match status" value="1"/>
</dbReference>
<dbReference type="InterPro" id="IPR015424">
    <property type="entry name" value="PyrdxlP-dep_Trfase"/>
</dbReference>
<evidence type="ECO:0000256" key="5">
    <source>
        <dbReference type="ARBA" id="ARBA00022490"/>
    </source>
</evidence>
<evidence type="ECO:0000256" key="10">
    <source>
        <dbReference type="ARBA" id="ARBA00022898"/>
    </source>
</evidence>
<feature type="binding site" evidence="13">
    <location>
        <position position="47"/>
    </location>
    <ligand>
        <name>substrate</name>
    </ligand>
</feature>
<evidence type="ECO:0000256" key="3">
    <source>
        <dbReference type="ARBA" id="ARBA00005063"/>
    </source>
</evidence>
<dbReference type="InterPro" id="IPR015421">
    <property type="entry name" value="PyrdxlP-dep_Trfase_major"/>
</dbReference>
<dbReference type="GO" id="GO:0005737">
    <property type="term" value="C:cytoplasm"/>
    <property type="evidence" value="ECO:0007669"/>
    <property type="project" value="UniProtKB-SubCell"/>
</dbReference>
<dbReference type="GO" id="GO:0009102">
    <property type="term" value="P:biotin biosynthetic process"/>
    <property type="evidence" value="ECO:0007669"/>
    <property type="project" value="UniProtKB-UniRule"/>
</dbReference>
<comment type="cofactor">
    <cofactor evidence="1 13">
        <name>pyridoxal 5'-phosphate</name>
        <dbReference type="ChEBI" id="CHEBI:597326"/>
    </cofactor>
</comment>
<feature type="modified residue" description="N6-(pyridoxal phosphate)lysine" evidence="13">
    <location>
        <position position="285"/>
    </location>
</feature>
<accession>A0AA91FP42</accession>
<feature type="binding site" evidence="13">
    <location>
        <position position="246"/>
    </location>
    <ligand>
        <name>pyridoxal 5'-phosphate</name>
        <dbReference type="ChEBI" id="CHEBI:597326"/>
    </ligand>
</feature>
<evidence type="ECO:0000256" key="7">
    <source>
        <dbReference type="ARBA" id="ARBA00022679"/>
    </source>
</evidence>
<dbReference type="GO" id="GO:0004015">
    <property type="term" value="F:adenosylmethionine-8-amino-7-oxononanoate transaminase activity"/>
    <property type="evidence" value="ECO:0007669"/>
    <property type="project" value="UniProtKB-UniRule"/>
</dbReference>
<name>A0AA91FP42_FAUOS</name>
<evidence type="ECO:0000256" key="2">
    <source>
        <dbReference type="ARBA" id="ARBA00004496"/>
    </source>
</evidence>
<feature type="binding site" evidence="13">
    <location>
        <begin position="320"/>
        <end position="321"/>
    </location>
    <ligand>
        <name>pyridoxal 5'-phosphate</name>
        <dbReference type="ChEBI" id="CHEBI:597326"/>
    </ligand>
</feature>
<feature type="binding site" evidence="13">
    <location>
        <position position="285"/>
    </location>
    <ligand>
        <name>substrate</name>
    </ligand>
</feature>
<dbReference type="AlphaFoldDB" id="A0AA91FP42"/>
<feature type="binding site" evidence="13">
    <location>
        <position position="405"/>
    </location>
    <ligand>
        <name>substrate</name>
    </ligand>
</feature>
<evidence type="ECO:0000256" key="9">
    <source>
        <dbReference type="ARBA" id="ARBA00022756"/>
    </source>
</evidence>
<keyword evidence="7 13" id="KW-0808">Transferase</keyword>
<dbReference type="InterPro" id="IPR005814">
    <property type="entry name" value="Aminotrans_3"/>
</dbReference>
<dbReference type="GO" id="GO:0030170">
    <property type="term" value="F:pyridoxal phosphate binding"/>
    <property type="evidence" value="ECO:0007669"/>
    <property type="project" value="UniProtKB-UniRule"/>
</dbReference>
<evidence type="ECO:0000256" key="1">
    <source>
        <dbReference type="ARBA" id="ARBA00001933"/>
    </source>
</evidence>
<evidence type="ECO:0000256" key="13">
    <source>
        <dbReference type="HAMAP-Rule" id="MF_00834"/>
    </source>
</evidence>
<reference evidence="14" key="1">
    <citation type="submission" date="2016-06" db="EMBL/GenBank/DDBJ databases">
        <title>Draft genome of Moraxella osloensis CCUG 67237.</title>
        <authorList>
            <person name="Salva-Serra F."/>
            <person name="Engstrom-Jakobsson H."/>
            <person name="Thorell K."/>
            <person name="Gonzales-Siles L."/>
            <person name="Karlsson R."/>
            <person name="Boulund F."/>
            <person name="Engstrand L."/>
            <person name="Kristiansson E."/>
            <person name="Moore E."/>
        </authorList>
    </citation>
    <scope>NUCLEOTIDE SEQUENCE [LARGE SCALE GENOMIC DNA]</scope>
    <source>
        <strain evidence="14">CCUG 67237</strain>
    </source>
</reference>
<evidence type="ECO:0000256" key="12">
    <source>
        <dbReference type="ARBA" id="ARBA00060970"/>
    </source>
</evidence>
<evidence type="ECO:0000256" key="8">
    <source>
        <dbReference type="ARBA" id="ARBA00022691"/>
    </source>
</evidence>
<feature type="binding site" evidence="13">
    <location>
        <begin position="107"/>
        <end position="108"/>
    </location>
    <ligand>
        <name>pyridoxal 5'-phosphate</name>
        <dbReference type="ChEBI" id="CHEBI:597326"/>
    </ligand>
</feature>
<protein>
    <recommendedName>
        <fullName evidence="13">Adenosylmethionine-8-amino-7-oxononanoate aminotransferase</fullName>
        <ecNumber evidence="13">2.6.1.62</ecNumber>
    </recommendedName>
    <alternativeName>
        <fullName evidence="13">7,8-diamino-pelargonic acid aminotransferase</fullName>
        <shortName evidence="13">DAPA AT</shortName>
        <shortName evidence="13">DAPA aminotransferase</shortName>
    </alternativeName>
    <alternativeName>
        <fullName evidence="13">7,8-diaminononanoate synthase</fullName>
        <shortName evidence="13">DANS</shortName>
    </alternativeName>
    <alternativeName>
        <fullName evidence="13">Diaminopelargonic acid synthase</fullName>
    </alternativeName>
</protein>
<comment type="caution">
    <text evidence="14">The sequence shown here is derived from an EMBL/GenBank/DDBJ whole genome shotgun (WGS) entry which is preliminary data.</text>
</comment>
<evidence type="ECO:0000256" key="11">
    <source>
        <dbReference type="ARBA" id="ARBA00048449"/>
    </source>
</evidence>
<proteinExistence type="inferred from homology"/>
<comment type="pathway">
    <text evidence="3 13">Cofactor biosynthesis; biotin biosynthesis; 7,8-diaminononanoate from 8-amino-7-oxononanoate (SAM route): step 1/1.</text>
</comment>
<dbReference type="NCBIfam" id="TIGR00508">
    <property type="entry name" value="bioA"/>
    <property type="match status" value="1"/>
</dbReference>
<feature type="binding site" evidence="13">
    <location>
        <position position="319"/>
    </location>
    <ligand>
        <name>substrate</name>
    </ligand>
</feature>
<dbReference type="CDD" id="cd00610">
    <property type="entry name" value="OAT_like"/>
    <property type="match status" value="1"/>
</dbReference>
<comment type="subunit">
    <text evidence="4 13">Homodimer.</text>
</comment>
<dbReference type="InterPro" id="IPR015422">
    <property type="entry name" value="PyrdxlP-dep_Trfase_small"/>
</dbReference>
<dbReference type="PANTHER" id="PTHR42684">
    <property type="entry name" value="ADENOSYLMETHIONINE-8-AMINO-7-OXONONANOATE AMINOTRANSFERASE"/>
    <property type="match status" value="1"/>
</dbReference>
<comment type="catalytic activity">
    <reaction evidence="11 13">
        <text>(8S)-8-amino-7-oxononanoate + S-adenosyl-L-methionine = S-adenosyl-4-methylsulfanyl-2-oxobutanoate + (7R,8S)-7,8-diammoniononanoate</text>
        <dbReference type="Rhea" id="RHEA:16861"/>
        <dbReference type="ChEBI" id="CHEBI:16490"/>
        <dbReference type="ChEBI" id="CHEBI:59789"/>
        <dbReference type="ChEBI" id="CHEBI:149468"/>
        <dbReference type="ChEBI" id="CHEBI:149469"/>
        <dbReference type="EC" id="2.6.1.62"/>
    </reaction>
</comment>
<keyword evidence="9 13" id="KW-0093">Biotin biosynthesis</keyword>
<dbReference type="EC" id="2.6.1.62" evidence="13"/>
<feature type="site" description="Participates in the substrate recognition with KAPA and in a stacking interaction with the adenine ring of SAM" evidence="13">
    <location>
        <position position="10"/>
    </location>
</feature>
<dbReference type="EMBL" id="LZMT01000034">
    <property type="protein sequence ID" value="OBX62607.1"/>
    <property type="molecule type" value="Genomic_DNA"/>
</dbReference>
<organism evidence="14">
    <name type="scientific">Faucicola osloensis</name>
    <name type="common">Moraxella osloensis</name>
    <dbReference type="NCBI Taxonomy" id="34062"/>
    <lineage>
        <taxon>Bacteria</taxon>
        <taxon>Pseudomonadati</taxon>
        <taxon>Pseudomonadota</taxon>
        <taxon>Gammaproteobacteria</taxon>
        <taxon>Moraxellales</taxon>
        <taxon>Moraxellaceae</taxon>
        <taxon>Faucicola</taxon>
    </lineage>
</organism>